<dbReference type="InterPro" id="IPR013324">
    <property type="entry name" value="RNA_pol_sigma_r3/r4-like"/>
</dbReference>
<dbReference type="InterPro" id="IPR039425">
    <property type="entry name" value="RNA_pol_sigma-70-like"/>
</dbReference>
<dbReference type="Gene3D" id="1.10.1740.10">
    <property type="match status" value="1"/>
</dbReference>
<dbReference type="EMBL" id="NTJZ01000004">
    <property type="protein sequence ID" value="PDH34169.1"/>
    <property type="molecule type" value="Genomic_DNA"/>
</dbReference>
<evidence type="ECO:0000259" key="5">
    <source>
        <dbReference type="Pfam" id="PF04542"/>
    </source>
</evidence>
<dbReference type="CDD" id="cd06171">
    <property type="entry name" value="Sigma70_r4"/>
    <property type="match status" value="1"/>
</dbReference>
<comment type="similarity">
    <text evidence="1">Belongs to the sigma-70 factor family. ECF subfamily.</text>
</comment>
<evidence type="ECO:0000256" key="4">
    <source>
        <dbReference type="ARBA" id="ARBA00023163"/>
    </source>
</evidence>
<keyword evidence="4" id="KW-0804">Transcription</keyword>
<dbReference type="Proteomes" id="UP000219329">
    <property type="component" value="Unassembled WGS sequence"/>
</dbReference>
<keyword evidence="2" id="KW-0805">Transcription regulation</keyword>
<feature type="domain" description="RNA polymerase sigma factor 70 region 4 type 2" evidence="6">
    <location>
        <begin position="118"/>
        <end position="162"/>
    </location>
</feature>
<dbReference type="PANTHER" id="PTHR43133">
    <property type="entry name" value="RNA POLYMERASE ECF-TYPE SIGMA FACTO"/>
    <property type="match status" value="1"/>
</dbReference>
<evidence type="ECO:0000256" key="3">
    <source>
        <dbReference type="ARBA" id="ARBA00023082"/>
    </source>
</evidence>
<comment type="caution">
    <text evidence="7">The sequence shown here is derived from an EMBL/GenBank/DDBJ whole genome shotgun (WGS) entry which is preliminary data.</text>
</comment>
<evidence type="ECO:0000259" key="6">
    <source>
        <dbReference type="Pfam" id="PF08281"/>
    </source>
</evidence>
<dbReference type="Gene3D" id="1.10.10.10">
    <property type="entry name" value="Winged helix-like DNA-binding domain superfamily/Winged helix DNA-binding domain"/>
    <property type="match status" value="1"/>
</dbReference>
<dbReference type="PANTHER" id="PTHR43133:SF51">
    <property type="entry name" value="RNA POLYMERASE SIGMA FACTOR"/>
    <property type="match status" value="1"/>
</dbReference>
<evidence type="ECO:0000256" key="2">
    <source>
        <dbReference type="ARBA" id="ARBA00023015"/>
    </source>
</evidence>
<dbReference type="GO" id="GO:0006352">
    <property type="term" value="P:DNA-templated transcription initiation"/>
    <property type="evidence" value="ECO:0007669"/>
    <property type="project" value="InterPro"/>
</dbReference>
<dbReference type="Pfam" id="PF04542">
    <property type="entry name" value="Sigma70_r2"/>
    <property type="match status" value="1"/>
</dbReference>
<sequence>MESDEELVRRTLSEGSHHFGVLIQRYADYLFGLGMRLTSGNKELAEDISQQAFMRSFTYLKSFNSQKKFKHWLTGIAVNCYKDLIQKESQYLSLNIKDEPNYTPHLEGNTDFFNLIKPLNEDEKVLFTLKYVYEYQVNEIADLLNQKLGTVKSKLSRAVEKLT</sequence>
<gene>
    <name evidence="7" type="ORF">CNF02_05075</name>
</gene>
<keyword evidence="3" id="KW-0731">Sigma factor</keyword>
<dbReference type="Pfam" id="PF08281">
    <property type="entry name" value="Sigma70_r4_2"/>
    <property type="match status" value="1"/>
</dbReference>
<feature type="domain" description="RNA polymerase sigma-70 region 2" evidence="5">
    <location>
        <begin position="22"/>
        <end position="89"/>
    </location>
</feature>
<name>A0A2A5WCE5_9GAMM</name>
<dbReference type="AlphaFoldDB" id="A0A2A5WCE5"/>
<dbReference type="GO" id="GO:0003677">
    <property type="term" value="F:DNA binding"/>
    <property type="evidence" value="ECO:0007669"/>
    <property type="project" value="InterPro"/>
</dbReference>
<evidence type="ECO:0000313" key="7">
    <source>
        <dbReference type="EMBL" id="PDH34169.1"/>
    </source>
</evidence>
<dbReference type="InterPro" id="IPR007627">
    <property type="entry name" value="RNA_pol_sigma70_r2"/>
</dbReference>
<dbReference type="InterPro" id="IPR036388">
    <property type="entry name" value="WH-like_DNA-bd_sf"/>
</dbReference>
<proteinExistence type="inferred from homology"/>
<organism evidence="7 8">
    <name type="scientific">OM182 bacterium MED-G28</name>
    <dbReference type="NCBI Taxonomy" id="1986256"/>
    <lineage>
        <taxon>Bacteria</taxon>
        <taxon>Pseudomonadati</taxon>
        <taxon>Pseudomonadota</taxon>
        <taxon>Gammaproteobacteria</taxon>
        <taxon>OMG group</taxon>
        <taxon>OM182 clade</taxon>
    </lineage>
</organism>
<dbReference type="GO" id="GO:0016987">
    <property type="term" value="F:sigma factor activity"/>
    <property type="evidence" value="ECO:0007669"/>
    <property type="project" value="UniProtKB-KW"/>
</dbReference>
<reference evidence="7 8" key="1">
    <citation type="submission" date="2017-08" db="EMBL/GenBank/DDBJ databases">
        <title>Fine stratification of microbial communities through a metagenomic profile of the photic zone.</title>
        <authorList>
            <person name="Haro-Moreno J.M."/>
            <person name="Lopez-Perez M."/>
            <person name="De La Torre J."/>
            <person name="Picazo A."/>
            <person name="Camacho A."/>
            <person name="Rodriguez-Valera F."/>
        </authorList>
    </citation>
    <scope>NUCLEOTIDE SEQUENCE [LARGE SCALE GENOMIC DNA]</scope>
    <source>
        <strain evidence="7">MED-G28</strain>
    </source>
</reference>
<protein>
    <recommendedName>
        <fullName evidence="9">RNA polymerase subunit sigma-70</fullName>
    </recommendedName>
</protein>
<accession>A0A2A5WCE5</accession>
<dbReference type="SUPFAM" id="SSF88659">
    <property type="entry name" value="Sigma3 and sigma4 domains of RNA polymerase sigma factors"/>
    <property type="match status" value="1"/>
</dbReference>
<dbReference type="InterPro" id="IPR013249">
    <property type="entry name" value="RNA_pol_sigma70_r4_t2"/>
</dbReference>
<dbReference type="SUPFAM" id="SSF88946">
    <property type="entry name" value="Sigma2 domain of RNA polymerase sigma factors"/>
    <property type="match status" value="1"/>
</dbReference>
<evidence type="ECO:0000256" key="1">
    <source>
        <dbReference type="ARBA" id="ARBA00010641"/>
    </source>
</evidence>
<dbReference type="InterPro" id="IPR013325">
    <property type="entry name" value="RNA_pol_sigma_r2"/>
</dbReference>
<dbReference type="InterPro" id="IPR014284">
    <property type="entry name" value="RNA_pol_sigma-70_dom"/>
</dbReference>
<dbReference type="NCBIfam" id="TIGR02937">
    <property type="entry name" value="sigma70-ECF"/>
    <property type="match status" value="1"/>
</dbReference>
<evidence type="ECO:0000313" key="8">
    <source>
        <dbReference type="Proteomes" id="UP000219329"/>
    </source>
</evidence>
<evidence type="ECO:0008006" key="9">
    <source>
        <dbReference type="Google" id="ProtNLM"/>
    </source>
</evidence>